<dbReference type="Pfam" id="PF00107">
    <property type="entry name" value="ADH_zinc_N"/>
    <property type="match status" value="1"/>
</dbReference>
<dbReference type="SUPFAM" id="SSF51735">
    <property type="entry name" value="NAD(P)-binding Rossmann-fold domains"/>
    <property type="match status" value="1"/>
</dbReference>
<evidence type="ECO:0000256" key="4">
    <source>
        <dbReference type="RuleBase" id="RU361277"/>
    </source>
</evidence>
<dbReference type="OrthoDB" id="9777057at2"/>
<feature type="domain" description="Enoyl reductase (ER)" evidence="5">
    <location>
        <begin position="9"/>
        <end position="339"/>
    </location>
</feature>
<dbReference type="SMART" id="SM00829">
    <property type="entry name" value="PKS_ER"/>
    <property type="match status" value="1"/>
</dbReference>
<evidence type="ECO:0000256" key="1">
    <source>
        <dbReference type="ARBA" id="ARBA00022723"/>
    </source>
</evidence>
<dbReference type="InterPro" id="IPR011032">
    <property type="entry name" value="GroES-like_sf"/>
</dbReference>
<sequence length="341" mass="37354">MKMKQAILTHPKTIEFSEIEKPIMKANEILMKVKKIGICGSDIHAYYGEHPFMSFPIRLGHEMAGEVIEVGSEVKDIEIGDLVTVMPQEFCHECEPCKDGRYNICNTLEVIGCQTPGAACEYFNVDSALIKKIPKGMTDEIAATVEPAAVGVHAVRRSGSVKNMNVVVMGAGTIGNVTAQAAIAEGAKSVLITDLSDYRLEVAKSCGITHVANTGKVSMKDAIEQAFGEEGADIFFECVGVGETVNQAIEFSKKGHDIVIVGVFGSTPSINLAWVQDREFRIIGSLMYVDKDFQDTIDYMAAGKINMKPLISKTFKFDDYAKAFQYIEQNKDTSLKILIEM</sequence>
<comment type="similarity">
    <text evidence="4">Belongs to the zinc-containing alcohol dehydrogenase family.</text>
</comment>
<evidence type="ECO:0000256" key="3">
    <source>
        <dbReference type="ARBA" id="ARBA00023002"/>
    </source>
</evidence>
<dbReference type="Proteomes" id="UP000216411">
    <property type="component" value="Unassembled WGS sequence"/>
</dbReference>
<dbReference type="PANTHER" id="PTHR43401:SF2">
    <property type="entry name" value="L-THREONINE 3-DEHYDROGENASE"/>
    <property type="match status" value="1"/>
</dbReference>
<comment type="cofactor">
    <cofactor evidence="4">
        <name>Zn(2+)</name>
        <dbReference type="ChEBI" id="CHEBI:29105"/>
    </cofactor>
</comment>
<dbReference type="InterPro" id="IPR002328">
    <property type="entry name" value="ADH_Zn_CS"/>
</dbReference>
<dbReference type="PROSITE" id="PS00059">
    <property type="entry name" value="ADH_ZINC"/>
    <property type="match status" value="1"/>
</dbReference>
<dbReference type="PANTHER" id="PTHR43401">
    <property type="entry name" value="L-THREONINE 3-DEHYDROGENASE"/>
    <property type="match status" value="1"/>
</dbReference>
<dbReference type="InterPro" id="IPR020843">
    <property type="entry name" value="ER"/>
</dbReference>
<protein>
    <submittedName>
        <fullName evidence="6">Alcohol dehydrogenase</fullName>
    </submittedName>
</protein>
<dbReference type="InterPro" id="IPR013154">
    <property type="entry name" value="ADH-like_N"/>
</dbReference>
<keyword evidence="1 4" id="KW-0479">Metal-binding</keyword>
<evidence type="ECO:0000259" key="5">
    <source>
        <dbReference type="SMART" id="SM00829"/>
    </source>
</evidence>
<keyword evidence="3" id="KW-0560">Oxidoreductase</keyword>
<comment type="caution">
    <text evidence="6">The sequence shown here is derived from an EMBL/GenBank/DDBJ whole genome shotgun (WGS) entry which is preliminary data.</text>
</comment>
<organism evidence="6 7">
    <name type="scientific">Lachnotalea glycerini</name>
    <dbReference type="NCBI Taxonomy" id="1763509"/>
    <lineage>
        <taxon>Bacteria</taxon>
        <taxon>Bacillati</taxon>
        <taxon>Bacillota</taxon>
        <taxon>Clostridia</taxon>
        <taxon>Lachnospirales</taxon>
        <taxon>Lachnospiraceae</taxon>
        <taxon>Lachnotalea</taxon>
    </lineage>
</organism>
<dbReference type="InterPro" id="IPR050129">
    <property type="entry name" value="Zn_alcohol_dh"/>
</dbReference>
<dbReference type="AlphaFoldDB" id="A0A371JJB4"/>
<evidence type="ECO:0000313" key="7">
    <source>
        <dbReference type="Proteomes" id="UP000216411"/>
    </source>
</evidence>
<evidence type="ECO:0000256" key="2">
    <source>
        <dbReference type="ARBA" id="ARBA00022833"/>
    </source>
</evidence>
<dbReference type="Gene3D" id="3.40.50.720">
    <property type="entry name" value="NAD(P)-binding Rossmann-like Domain"/>
    <property type="match status" value="1"/>
</dbReference>
<accession>A0A371JJB4</accession>
<dbReference type="Pfam" id="PF08240">
    <property type="entry name" value="ADH_N"/>
    <property type="match status" value="1"/>
</dbReference>
<name>A0A371JJB4_9FIRM</name>
<reference evidence="6 7" key="1">
    <citation type="journal article" date="2017" name="Genome Announc.">
        <title>Draft Genome Sequence of a Sporulating and Motile Strain of Lachnotalea glycerini Isolated from Water in Quebec City, Canada.</title>
        <authorList>
            <person name="Maheux A.F."/>
            <person name="Boudreau D.K."/>
            <person name="Berube E."/>
            <person name="Boissinot M."/>
            <person name="Raymond F."/>
            <person name="Brodeur S."/>
            <person name="Corbeil J."/>
            <person name="Isabel S."/>
            <person name="Omar R.F."/>
            <person name="Bergeron M.G."/>
        </authorList>
    </citation>
    <scope>NUCLEOTIDE SEQUENCE [LARGE SCALE GENOMIC DNA]</scope>
    <source>
        <strain evidence="6 7">CCRI-19302</strain>
    </source>
</reference>
<keyword evidence="2 4" id="KW-0862">Zinc</keyword>
<dbReference type="GO" id="GO:0016491">
    <property type="term" value="F:oxidoreductase activity"/>
    <property type="evidence" value="ECO:0007669"/>
    <property type="project" value="UniProtKB-KW"/>
</dbReference>
<dbReference type="GO" id="GO:0008270">
    <property type="term" value="F:zinc ion binding"/>
    <property type="evidence" value="ECO:0007669"/>
    <property type="project" value="InterPro"/>
</dbReference>
<evidence type="ECO:0000313" key="6">
    <source>
        <dbReference type="EMBL" id="RDY32825.1"/>
    </source>
</evidence>
<dbReference type="InterPro" id="IPR013149">
    <property type="entry name" value="ADH-like_C"/>
</dbReference>
<dbReference type="SUPFAM" id="SSF50129">
    <property type="entry name" value="GroES-like"/>
    <property type="match status" value="1"/>
</dbReference>
<proteinExistence type="inferred from homology"/>
<dbReference type="EMBL" id="NOKA02000002">
    <property type="protein sequence ID" value="RDY32825.1"/>
    <property type="molecule type" value="Genomic_DNA"/>
</dbReference>
<keyword evidence="7" id="KW-1185">Reference proteome</keyword>
<dbReference type="InterPro" id="IPR036291">
    <property type="entry name" value="NAD(P)-bd_dom_sf"/>
</dbReference>
<gene>
    <name evidence="6" type="ORF">CG710_002500</name>
</gene>
<dbReference type="Gene3D" id="3.90.180.10">
    <property type="entry name" value="Medium-chain alcohol dehydrogenases, catalytic domain"/>
    <property type="match status" value="1"/>
</dbReference>